<dbReference type="Pfam" id="PF16076">
    <property type="entry name" value="Acyltransf_C"/>
    <property type="match status" value="1"/>
</dbReference>
<dbReference type="InterPro" id="IPR002123">
    <property type="entry name" value="Plipid/glycerol_acylTrfase"/>
</dbReference>
<comment type="similarity">
    <text evidence="1">Belongs to the 1-acyl-sn-glycerol-3-phosphate acyltransferase family.</text>
</comment>
<organism evidence="6 7">
    <name type="scientific">Zygosaccharomyces rouxii</name>
    <dbReference type="NCBI Taxonomy" id="4956"/>
    <lineage>
        <taxon>Eukaryota</taxon>
        <taxon>Fungi</taxon>
        <taxon>Dikarya</taxon>
        <taxon>Ascomycota</taxon>
        <taxon>Saccharomycotina</taxon>
        <taxon>Saccharomycetes</taxon>
        <taxon>Saccharomycetales</taxon>
        <taxon>Saccharomycetaceae</taxon>
        <taxon>Zygosaccharomyces</taxon>
    </lineage>
</organism>
<feature type="domain" description="Phospholipid/glycerol acyltransferase" evidence="5">
    <location>
        <begin position="110"/>
        <end position="265"/>
    </location>
</feature>
<dbReference type="PANTHER" id="PTHR10983:SF16">
    <property type="entry name" value="LYSOCARDIOLIPIN ACYLTRANSFERASE 1"/>
    <property type="match status" value="1"/>
</dbReference>
<dbReference type="GO" id="GO:0005783">
    <property type="term" value="C:endoplasmic reticulum"/>
    <property type="evidence" value="ECO:0007669"/>
    <property type="project" value="TreeGrafter"/>
</dbReference>
<evidence type="ECO:0000256" key="2">
    <source>
        <dbReference type="ARBA" id="ARBA00022679"/>
    </source>
</evidence>
<accession>A0A1Q3A7G0</accession>
<comment type="caution">
    <text evidence="6">The sequence shown here is derived from an EMBL/GenBank/DDBJ whole genome shotgun (WGS) entry which is preliminary data.</text>
</comment>
<dbReference type="InterPro" id="IPR032098">
    <property type="entry name" value="Acyltransf_C"/>
</dbReference>
<dbReference type="SMART" id="SM00563">
    <property type="entry name" value="PlsC"/>
    <property type="match status" value="1"/>
</dbReference>
<evidence type="ECO:0000313" key="7">
    <source>
        <dbReference type="Proteomes" id="UP000187013"/>
    </source>
</evidence>
<dbReference type="SUPFAM" id="SSF69593">
    <property type="entry name" value="Glycerol-3-phosphate (1)-acyltransferase"/>
    <property type="match status" value="1"/>
</dbReference>
<dbReference type="AlphaFoldDB" id="A0A1Q3A7G0"/>
<dbReference type="GO" id="GO:0016746">
    <property type="term" value="F:acyltransferase activity"/>
    <property type="evidence" value="ECO:0007669"/>
    <property type="project" value="UniProtKB-KW"/>
</dbReference>
<name>A0A1Q3A7G0_ZYGRO</name>
<dbReference type="Pfam" id="PF01553">
    <property type="entry name" value="Acyltransferase"/>
    <property type="match status" value="1"/>
</dbReference>
<keyword evidence="4" id="KW-0812">Transmembrane</keyword>
<dbReference type="OrthoDB" id="189226at2759"/>
<dbReference type="CDD" id="cd07990">
    <property type="entry name" value="LPLAT_LCLAT1-like"/>
    <property type="match status" value="1"/>
</dbReference>
<gene>
    <name evidence="6" type="ORF">ZYGR_0AF00620</name>
</gene>
<proteinExistence type="inferred from homology"/>
<reference evidence="6 7" key="1">
    <citation type="submission" date="2016-08" db="EMBL/GenBank/DDBJ databases">
        <title>Draft genome sequence of allopolyploid Zygosaccharomyces rouxii.</title>
        <authorList>
            <person name="Watanabe J."/>
            <person name="Uehara K."/>
            <person name="Mogi Y."/>
            <person name="Tsukioka Y."/>
        </authorList>
    </citation>
    <scope>NUCLEOTIDE SEQUENCE [LARGE SCALE GENOMIC DNA]</scope>
    <source>
        <strain evidence="6 7">NBRC 110957</strain>
    </source>
</reference>
<keyword evidence="3" id="KW-0012">Acyltransferase</keyword>
<feature type="transmembrane region" description="Helical" evidence="4">
    <location>
        <begin position="21"/>
        <end position="45"/>
    </location>
</feature>
<dbReference type="GO" id="GO:0036149">
    <property type="term" value="P:phosphatidylinositol acyl-chain remodeling"/>
    <property type="evidence" value="ECO:0007669"/>
    <property type="project" value="TreeGrafter"/>
</dbReference>
<evidence type="ECO:0000256" key="3">
    <source>
        <dbReference type="ARBA" id="ARBA00023315"/>
    </source>
</evidence>
<protein>
    <recommendedName>
        <fullName evidence="5">Phospholipid/glycerol acyltransferase domain-containing protein</fullName>
    </recommendedName>
</protein>
<keyword evidence="4" id="KW-0472">Membrane</keyword>
<evidence type="ECO:0000313" key="6">
    <source>
        <dbReference type="EMBL" id="GAV51591.1"/>
    </source>
</evidence>
<keyword evidence="2" id="KW-0808">Transferase</keyword>
<feature type="transmembrane region" description="Helical" evidence="4">
    <location>
        <begin position="378"/>
        <end position="399"/>
    </location>
</feature>
<evidence type="ECO:0000256" key="4">
    <source>
        <dbReference type="SAM" id="Phobius"/>
    </source>
</evidence>
<dbReference type="PANTHER" id="PTHR10983">
    <property type="entry name" value="1-ACYLGLYCEROL-3-PHOSPHATE ACYLTRANSFERASE-RELATED"/>
    <property type="match status" value="1"/>
</dbReference>
<evidence type="ECO:0000259" key="5">
    <source>
        <dbReference type="SMART" id="SM00563"/>
    </source>
</evidence>
<evidence type="ECO:0000256" key="1">
    <source>
        <dbReference type="ARBA" id="ARBA00008655"/>
    </source>
</evidence>
<dbReference type="EMBL" id="BDGX01000032">
    <property type="protein sequence ID" value="GAV51591.1"/>
    <property type="molecule type" value="Genomic_DNA"/>
</dbReference>
<dbReference type="Proteomes" id="UP000187013">
    <property type="component" value="Unassembled WGS sequence"/>
</dbReference>
<sequence>MSLSSGLSNGWRRCKIMLRTVVALVIFTQACLCITFTQVLIRVFYYNDIAKRHHGIDFTKKAFISMLISTLHLIAPSSVRITTDNNSIPKGTFYKDLKNGRIASHLMRKSVIIANHQIYTDWVFLWWLTSTAELAGKVYIMLKKSLEYIPILGFGMRNYKFIFMCRKWEQDRLTLHNSLGVIDANSRGVGPISGRSPVRQDPDGEIFWDTTRTNELQESWPYCLILFPEGTNLSPITRQRSVNYANKIGKKPLQHVLLPHATGARHSLLKLRPSLDVVYDITIGYSGVKRDEYGEAIYRLTNVIFKGESPKLVDMHIRAYNLNEIPIDDEQGFADWLYEVWAEKDKLMNVYYEKGTFDLDPDPDHTITGEFKISPYPFLFSVAITNSILFLPVLVWYLWR</sequence>
<keyword evidence="4" id="KW-1133">Transmembrane helix</keyword>